<dbReference type="Proteomes" id="UP000295414">
    <property type="component" value="Unassembled WGS sequence"/>
</dbReference>
<dbReference type="InterPro" id="IPR036412">
    <property type="entry name" value="HAD-like_sf"/>
</dbReference>
<organism evidence="1 2">
    <name type="scientific">Thermomonas haemolytica</name>
    <dbReference type="NCBI Taxonomy" id="141949"/>
    <lineage>
        <taxon>Bacteria</taxon>
        <taxon>Pseudomonadati</taxon>
        <taxon>Pseudomonadota</taxon>
        <taxon>Gammaproteobacteria</taxon>
        <taxon>Lysobacterales</taxon>
        <taxon>Lysobacteraceae</taxon>
        <taxon>Thermomonas</taxon>
    </lineage>
</organism>
<keyword evidence="2" id="KW-1185">Reference proteome</keyword>
<dbReference type="EMBL" id="SMAP01000006">
    <property type="protein sequence ID" value="TCT23282.1"/>
    <property type="molecule type" value="Genomic_DNA"/>
</dbReference>
<comment type="caution">
    <text evidence="1">The sequence shown here is derived from an EMBL/GenBank/DDBJ whole genome shotgun (WGS) entry which is preliminary data.</text>
</comment>
<protein>
    <submittedName>
        <fullName evidence="1">Putative HAD superfamily hydrolase</fullName>
    </submittedName>
</protein>
<dbReference type="GO" id="GO:0016787">
    <property type="term" value="F:hydrolase activity"/>
    <property type="evidence" value="ECO:0007669"/>
    <property type="project" value="UniProtKB-KW"/>
</dbReference>
<dbReference type="AlphaFoldDB" id="A0A4V6P005"/>
<gene>
    <name evidence="1" type="ORF">EDC34_106102</name>
</gene>
<dbReference type="SUPFAM" id="SSF56784">
    <property type="entry name" value="HAD-like"/>
    <property type="match status" value="1"/>
</dbReference>
<dbReference type="InterPro" id="IPR023214">
    <property type="entry name" value="HAD_sf"/>
</dbReference>
<name>A0A4V6P005_9GAMM</name>
<sequence length="821" mass="90805">MTMTAPAGLAPEDTLRVSDLGSALDRFPRVKLLSLDCFDTILWRKTAHPADVFYDMQQQPAWKAVGLDARLRIRAEMQARSLAQLRRGSHEVTLEDIYRAACDDLAPEMMKSLQEVELQAEEQACHAMPQAVALLRAAAARGVQVMVVSDTYLPEPLLRRLLAACLPADAYAAIHRVCVSCEYGKSKADGLFPLLASRLNLPVARMLHVGDNPLADVFPARAAGIACLHLQHLPEMLESRRQFAATALRLLEPSIRSERGAPAGYHPVIAGLALDGDDADRSIGIATLGPLMHAFASWLLAHREAQQSLGKRVKLAFLLRDGYLPHAAYEALSGQTDGRPVYISRFAAFAASFRDAGDIERYLALFATSGEYAAMLKQLGLQGEEGDRILEALQGHPSPQTEFNRRVLHPRMVAKITERSACYRARLRKYLDRELGGLERGDTLAFVDLGYVGTAQRVLAPVMHEEWGVELLGWYFMCTPQAGDANGGRCGMIDASKFDARTIDTLLPFVSLLENLCTTSTGSVIDYTEQGAPILSQGATTKRQTERVRRIQEHALDFIRQAEAHYEAGGARPAVDSLRDAALAEFSRMVFFPDRQELAHYDQFALELNLGTDRVIRLHDTERSLQELRRHGIFYSSRQGEGSRINTPHELRHAGIELTLAMMSTYRFGLAFSARDWSFREEPVSVLLLRGNEVGRLSLAAYATYDGCYRLHVPIGEGDADVGLLLGERFRWLQLLEARVLRAGELHLQAEYDASIDVRPYLLLDGITDHGDGLLQCASPTSLMMLPAGLVSGDDKMVLDLVLRPLSHGESQLHASHPENA</sequence>
<accession>A0A4V6P005</accession>
<evidence type="ECO:0000313" key="2">
    <source>
        <dbReference type="Proteomes" id="UP000295414"/>
    </source>
</evidence>
<reference evidence="1 2" key="1">
    <citation type="submission" date="2019-03" db="EMBL/GenBank/DDBJ databases">
        <title>Genomic Encyclopedia of Type Strains, Phase IV (KMG-IV): sequencing the most valuable type-strain genomes for metagenomic binning, comparative biology and taxonomic classification.</title>
        <authorList>
            <person name="Goeker M."/>
        </authorList>
    </citation>
    <scope>NUCLEOTIDE SEQUENCE [LARGE SCALE GENOMIC DNA]</scope>
    <source>
        <strain evidence="1 2">DSM 13605</strain>
    </source>
</reference>
<keyword evidence="1" id="KW-0378">Hydrolase</keyword>
<evidence type="ECO:0000313" key="1">
    <source>
        <dbReference type="EMBL" id="TCT23282.1"/>
    </source>
</evidence>
<proteinExistence type="predicted"/>
<dbReference type="Pfam" id="PF00702">
    <property type="entry name" value="Hydrolase"/>
    <property type="match status" value="1"/>
</dbReference>
<dbReference type="Gene3D" id="3.40.50.1000">
    <property type="entry name" value="HAD superfamily/HAD-like"/>
    <property type="match status" value="1"/>
</dbReference>